<dbReference type="AlphaFoldDB" id="F0R814"/>
<evidence type="ECO:0000256" key="1">
    <source>
        <dbReference type="SAM" id="MobiDB-lite"/>
    </source>
</evidence>
<evidence type="ECO:0000256" key="2">
    <source>
        <dbReference type="SAM" id="SignalP"/>
    </source>
</evidence>
<dbReference type="HOGENOM" id="CLU_366677_0_0_10"/>
<feature type="signal peptide" evidence="2">
    <location>
        <begin position="1"/>
        <end position="25"/>
    </location>
</feature>
<protein>
    <recommendedName>
        <fullName evidence="5">Lipoprotein</fullName>
    </recommendedName>
</protein>
<dbReference type="Proteomes" id="UP000007486">
    <property type="component" value="Chromosome"/>
</dbReference>
<dbReference type="KEGG" id="bsa:Bacsa_2435"/>
<gene>
    <name evidence="3" type="ordered locus">Bacsa_2435</name>
</gene>
<keyword evidence="4" id="KW-1185">Reference proteome</keyword>
<dbReference type="RefSeq" id="WP_013618400.1">
    <property type="nucleotide sequence ID" value="NC_015164.1"/>
</dbReference>
<dbReference type="OrthoDB" id="1108252at2"/>
<name>F0R814_PHOSB</name>
<reference evidence="3 4" key="1">
    <citation type="journal article" date="2011" name="Stand. Genomic Sci.">
        <title>Complete genome sequence of Bacteroides salanitronis type strain (BL78).</title>
        <authorList>
            <person name="Gronow S."/>
            <person name="Held B."/>
            <person name="Lucas S."/>
            <person name="Lapidus A."/>
            <person name="Del Rio T.G."/>
            <person name="Nolan M."/>
            <person name="Tice H."/>
            <person name="Deshpande S."/>
            <person name="Cheng J.F."/>
            <person name="Pitluck S."/>
            <person name="Liolios K."/>
            <person name="Pagani I."/>
            <person name="Ivanova N."/>
            <person name="Mavromatis K."/>
            <person name="Pati A."/>
            <person name="Tapia R."/>
            <person name="Han C."/>
            <person name="Goodwin L."/>
            <person name="Chen A."/>
            <person name="Palaniappan K."/>
            <person name="Land M."/>
            <person name="Hauser L."/>
            <person name="Chang Y.J."/>
            <person name="Jeffries C.D."/>
            <person name="Brambilla E.M."/>
            <person name="Rohde M."/>
            <person name="Goker M."/>
            <person name="Detter J.C."/>
            <person name="Woyke T."/>
            <person name="Bristow J."/>
            <person name="Markowitz V."/>
            <person name="Hugenholtz P."/>
            <person name="Kyrpides N.C."/>
            <person name="Klenk H.P."/>
            <person name="Eisen J.A."/>
        </authorList>
    </citation>
    <scope>NUCLEOTIDE SEQUENCE [LARGE SCALE GENOMIC DNA]</scope>
    <source>
        <strain evidence="3 4">DSM 18170</strain>
    </source>
</reference>
<accession>F0R814</accession>
<evidence type="ECO:0008006" key="5">
    <source>
        <dbReference type="Google" id="ProtNLM"/>
    </source>
</evidence>
<evidence type="ECO:0000313" key="4">
    <source>
        <dbReference type="Proteomes" id="UP000007486"/>
    </source>
</evidence>
<feature type="chain" id="PRO_5003257495" description="Lipoprotein" evidence="2">
    <location>
        <begin position="26"/>
        <end position="760"/>
    </location>
</feature>
<dbReference type="STRING" id="667015.Bacsa_2435"/>
<feature type="region of interest" description="Disordered" evidence="1">
    <location>
        <begin position="25"/>
        <end position="48"/>
    </location>
</feature>
<evidence type="ECO:0000313" key="3">
    <source>
        <dbReference type="EMBL" id="ADY36977.1"/>
    </source>
</evidence>
<dbReference type="PROSITE" id="PS51257">
    <property type="entry name" value="PROKAR_LIPOPROTEIN"/>
    <property type="match status" value="1"/>
</dbReference>
<keyword evidence="2" id="KW-0732">Signal</keyword>
<sequence length="760" mass="84417">MKASRFSFYLFMLLLSGMTILSCSKDDPVEPDGGTEDPGTEDPEEPAGDEDIAVLSEDAFVLTEDILNYVENDVVTDHNIKLSNAIPEPELPKVGQVIVCGVDSEKFPYGFMGKVEQVVSSGGSYEIHTVPASLTEAFDELSINQELEFEVESDDSDSRAFSWGMEKYSDADGFEGTNYIIKELPLVNDDVSVSLSGNSGFAVKGNLVIEHYKNTPLYVSFTAGFKRFFNVGISVEGEASGRIFNGTLASLSFSKMPVKIFAKKNTKLGELGELGESRAVQVIPVILFILQPRIDINVFGELEGSFEVSGGFGAEAAIQAGGLYRGGEGFKVGAHVLPNSKFNLDFNGLSLDGKYKMGLEAAFIIQPLFFKKPLMQLSADIGPSIEASMKGIGSPNFYEQNQETTIALNFLDSRGQAIIDFRELFGSKEDDEDLVKECALTFPLLSHEYSLFPRFDDLKAQRTATDKTQAVITSNVVNDLIVPVEVDYQLYNKDEVKLPIENNWTFYYRAEDMVNPFMKMISGLATDETYYIRPKLNMPIFGEIEASPSVEIEPEISVTTEHYLSQGESLTLLGSFDPALQADCNITEYGICYDTSGNPTLYGTHNAASGNDEGLFQTTIIAEDDVTYYYRAYLIADGQIYYGEVKEAKKEKNDSIIGYWKLKSTHSETIGADHPHDDPGWTWGDLLIMADGTFLTGDPTLYGNWGYSSGSLLLEYEDEGEMLNFYFRINQLDEQILDVVMTVYNDSEVYKMYVTFERLY</sequence>
<proteinExistence type="predicted"/>
<feature type="compositionally biased region" description="Acidic residues" evidence="1">
    <location>
        <begin position="29"/>
        <end position="48"/>
    </location>
</feature>
<organism evidence="3 4">
    <name type="scientific">Phocaeicola salanitronis (strain DSM 18170 / JCM 13657 / CCUG 60908 / BL78)</name>
    <name type="common">Bacteroides salanitronis</name>
    <dbReference type="NCBI Taxonomy" id="667015"/>
    <lineage>
        <taxon>Bacteria</taxon>
        <taxon>Pseudomonadati</taxon>
        <taxon>Bacteroidota</taxon>
        <taxon>Bacteroidia</taxon>
        <taxon>Bacteroidales</taxon>
        <taxon>Bacteroidaceae</taxon>
        <taxon>Phocaeicola</taxon>
    </lineage>
</organism>
<dbReference type="EMBL" id="CP002530">
    <property type="protein sequence ID" value="ADY36977.1"/>
    <property type="molecule type" value="Genomic_DNA"/>
</dbReference>